<dbReference type="SUPFAM" id="SSF53448">
    <property type="entry name" value="Nucleotide-diphospho-sugar transferases"/>
    <property type="match status" value="1"/>
</dbReference>
<dbReference type="PANTHER" id="PTHR43179:SF7">
    <property type="entry name" value="RHAMNOSYLTRANSFERASE WBBL"/>
    <property type="match status" value="1"/>
</dbReference>
<gene>
    <name evidence="2" type="ORF">B1813_17430</name>
</gene>
<reference evidence="2 3" key="1">
    <citation type="submission" date="2017-02" db="EMBL/GenBank/DDBJ databases">
        <title>Draft genome of Saccharomonospora sp. 154.</title>
        <authorList>
            <person name="Alonso-Carmona G.S."/>
            <person name="De La Haba R."/>
            <person name="Vera-Gargallo B."/>
            <person name="Sandoval-Trujillo A.H."/>
            <person name="Ramirez-Duran N."/>
            <person name="Ventosa A."/>
        </authorList>
    </citation>
    <scope>NUCLEOTIDE SEQUENCE [LARGE SCALE GENOMIC DNA]</scope>
    <source>
        <strain evidence="2 3">LRS4.154</strain>
    </source>
</reference>
<dbReference type="Pfam" id="PF00535">
    <property type="entry name" value="Glycos_transf_2"/>
    <property type="match status" value="1"/>
</dbReference>
<dbReference type="InterPro" id="IPR001173">
    <property type="entry name" value="Glyco_trans_2-like"/>
</dbReference>
<comment type="caution">
    <text evidence="2">The sequence shown here is derived from an EMBL/GenBank/DDBJ whole genome shotgun (WGS) entry which is preliminary data.</text>
</comment>
<dbReference type="GO" id="GO:0016740">
    <property type="term" value="F:transferase activity"/>
    <property type="evidence" value="ECO:0007669"/>
    <property type="project" value="UniProtKB-KW"/>
</dbReference>
<dbReference type="AlphaFoldDB" id="A0A1V8ZZK3"/>
<dbReference type="EMBL" id="MWIH01000007">
    <property type="protein sequence ID" value="OQO90216.1"/>
    <property type="molecule type" value="Genomic_DNA"/>
</dbReference>
<dbReference type="Gene3D" id="3.90.550.10">
    <property type="entry name" value="Spore Coat Polysaccharide Biosynthesis Protein SpsA, Chain A"/>
    <property type="match status" value="1"/>
</dbReference>
<dbReference type="InterPro" id="IPR029044">
    <property type="entry name" value="Nucleotide-diphossugar_trans"/>
</dbReference>
<evidence type="ECO:0000313" key="2">
    <source>
        <dbReference type="EMBL" id="OQO90216.1"/>
    </source>
</evidence>
<feature type="domain" description="Glycosyltransferase 2-like" evidence="1">
    <location>
        <begin position="18"/>
        <end position="198"/>
    </location>
</feature>
<protein>
    <submittedName>
        <fullName evidence="2">dTDP-Rha--alpha-D-GlcNAc-pyrophosphate polyprenol alpha-3-L-rhamnosyltransferase</fullName>
    </submittedName>
</protein>
<dbReference type="PANTHER" id="PTHR43179">
    <property type="entry name" value="RHAMNOSYLTRANSFERASE WBBL"/>
    <property type="match status" value="1"/>
</dbReference>
<proteinExistence type="predicted"/>
<dbReference type="STRING" id="1962155.B1813_17430"/>
<evidence type="ECO:0000259" key="1">
    <source>
        <dbReference type="Pfam" id="PF00535"/>
    </source>
</evidence>
<accession>A0A1V8ZZK3</accession>
<evidence type="ECO:0000313" key="3">
    <source>
        <dbReference type="Proteomes" id="UP000192591"/>
    </source>
</evidence>
<name>A0A1V8ZZK3_SACPI</name>
<organism evidence="2 3">
    <name type="scientific">Saccharomonospora piscinae</name>
    <dbReference type="NCBI Taxonomy" id="687388"/>
    <lineage>
        <taxon>Bacteria</taxon>
        <taxon>Bacillati</taxon>
        <taxon>Actinomycetota</taxon>
        <taxon>Actinomycetes</taxon>
        <taxon>Pseudonocardiales</taxon>
        <taxon>Pseudonocardiaceae</taxon>
        <taxon>Saccharomonospora</taxon>
    </lineage>
</organism>
<sequence length="293" mass="31495">MHNGGVTEPKTYGDAVAVVTVTYSPGETLDRFLDTLDKATEREVQVVLADNGSVDGEPERAAAERDHVRFVPTGGNLGYGGGANAGVAALGDDVGWVVVANPDLEWDPGSLDALLEVAGRWPNGGAFGPLVREADGTVYPSARLLPSLGRGIGHAVLGRIWKGNPWTRSYRQEAAAPSERTAGWLSGSCLLLRRAAFDSVDGFDTRYFMYFEDVDLGDRLQRAGWLNVYAPSASVMHIGGRSTASASARMLAVHHASAYRYLADRHRGLAWKPVLAAIKLGLALRLKLETRRP</sequence>
<keyword evidence="2" id="KW-0808">Transferase</keyword>
<dbReference type="Proteomes" id="UP000192591">
    <property type="component" value="Unassembled WGS sequence"/>
</dbReference>
<keyword evidence="3" id="KW-1185">Reference proteome</keyword>